<proteinExistence type="predicted"/>
<dbReference type="InParanoid" id="L7JT66"/>
<keyword evidence="2" id="KW-0472">Membrane</keyword>
<feature type="compositionally biased region" description="Polar residues" evidence="1">
    <location>
        <begin position="452"/>
        <end position="463"/>
    </location>
</feature>
<gene>
    <name evidence="3" type="ORF">THOM_2867</name>
</gene>
<dbReference type="VEuPathDB" id="MicrosporidiaDB:THOM_2867"/>
<keyword evidence="2" id="KW-1133">Transmembrane helix</keyword>
<dbReference type="AlphaFoldDB" id="L7JT66"/>
<feature type="compositionally biased region" description="Basic and acidic residues" evidence="1">
    <location>
        <begin position="717"/>
        <end position="726"/>
    </location>
</feature>
<feature type="compositionally biased region" description="Polar residues" evidence="1">
    <location>
        <begin position="688"/>
        <end position="716"/>
    </location>
</feature>
<sequence>MQSVITVVLYFCFPVFIGTCSATFYLLAKPLLMNLKFEKINKRDGVQKIGCSSQGVYILKKDMALITESGETYATGCKNFACFENDILVYDGSDLIISDKRFSVGKCSDIFLNDNIGVLKDGTLTIYDRTFKVLEEFKGVSNAGFLSDGFIVEPCNSGSILRIYKKLEMVEELKGKLLFCKENVYGIQNERVIIFKNYKEQQHFDSKENKILLAELGDIQIFYDDEEFRYFYKGEEVINEEEGELLVMSLDERGESVELSDIILFDNRAYLLGANGTLIWYKMIVENDKNVNEKSNIQVSVLDTDPDLDFSDFSPSKSTIVTNTTKQGITKGQPNDPKTQEISNKLLDVFKSSTLFSSQTSTLKPDLFINTGRNSKAGDTSQKTNVIEKIQANDKSIAPSLDKTRILNTNLDIFSDIETEPGEIKSPSVANSTKNRGEINTRGMHSSTADLFSRSSNVTNPINFPSIHKKETPRTSTETTPKNPDEILKASLRSDINSLMHDFMSIKINTYQFATIDDFPEDENYELMYKKLKFLETVNENSIKVELSRLTATLNRKISIKNYIDYFDKKIKVLKTARYLIKDKSAPVYDSAFSNRQLEMKFRKNLKLLDEKVLNRLDELEKREKARKDEQIKAEMTVNVQPLPNDTTYLPSRNGPVSTFHPPPAQQSIFQAAPIFTPQNIFPPNIANNIQNSPNTSSTANTKRTSTFSRFLNKQNDVLKEMEERK</sequence>
<keyword evidence="2" id="KW-0812">Transmembrane</keyword>
<dbReference type="OrthoDB" id="10468872at2759"/>
<keyword evidence="4" id="KW-1185">Reference proteome</keyword>
<dbReference type="HOGENOM" id="CLU_381389_0_0_1"/>
<dbReference type="Proteomes" id="UP000011185">
    <property type="component" value="Unassembled WGS sequence"/>
</dbReference>
<evidence type="ECO:0000313" key="4">
    <source>
        <dbReference type="Proteomes" id="UP000011185"/>
    </source>
</evidence>
<evidence type="ECO:0000256" key="2">
    <source>
        <dbReference type="SAM" id="Phobius"/>
    </source>
</evidence>
<evidence type="ECO:0000256" key="1">
    <source>
        <dbReference type="SAM" id="MobiDB-lite"/>
    </source>
</evidence>
<evidence type="ECO:0000313" key="3">
    <source>
        <dbReference type="EMBL" id="ELQ74216.1"/>
    </source>
</evidence>
<name>L7JT66_TRAHO</name>
<feature type="transmembrane region" description="Helical" evidence="2">
    <location>
        <begin position="7"/>
        <end position="28"/>
    </location>
</feature>
<accession>L7JT66</accession>
<dbReference type="OMA" id="RERMCKS"/>
<feature type="region of interest" description="Disordered" evidence="1">
    <location>
        <begin position="688"/>
        <end position="726"/>
    </location>
</feature>
<dbReference type="EMBL" id="JH994060">
    <property type="protein sequence ID" value="ELQ74216.1"/>
    <property type="molecule type" value="Genomic_DNA"/>
</dbReference>
<organism evidence="3 4">
    <name type="scientific">Trachipleistophora hominis</name>
    <name type="common">Microsporidian parasite</name>
    <dbReference type="NCBI Taxonomy" id="72359"/>
    <lineage>
        <taxon>Eukaryota</taxon>
        <taxon>Fungi</taxon>
        <taxon>Fungi incertae sedis</taxon>
        <taxon>Microsporidia</taxon>
        <taxon>Pleistophoridae</taxon>
        <taxon>Trachipleistophora</taxon>
    </lineage>
</organism>
<protein>
    <submittedName>
        <fullName evidence="3">Uncharacterized protein</fullName>
    </submittedName>
</protein>
<feature type="region of interest" description="Disordered" evidence="1">
    <location>
        <begin position="452"/>
        <end position="486"/>
    </location>
</feature>
<reference evidence="3 4" key="1">
    <citation type="journal article" date="2012" name="PLoS Pathog.">
        <title>The genome of the obligate intracellular parasite Trachipleistophora hominis: new insights into microsporidian genome dynamics and reductive evolution.</title>
        <authorList>
            <person name="Heinz E."/>
            <person name="Williams T.A."/>
            <person name="Nakjang S."/>
            <person name="Noel C.J."/>
            <person name="Swan D.C."/>
            <person name="Goldberg A.V."/>
            <person name="Harris S.R."/>
            <person name="Weinmaier T."/>
            <person name="Markert S."/>
            <person name="Becher D."/>
            <person name="Bernhardt J."/>
            <person name="Dagan T."/>
            <person name="Hacker C."/>
            <person name="Lucocq J.M."/>
            <person name="Schweder T."/>
            <person name="Rattei T."/>
            <person name="Hall N."/>
            <person name="Hirt R.P."/>
            <person name="Embley T.M."/>
        </authorList>
    </citation>
    <scope>NUCLEOTIDE SEQUENCE [LARGE SCALE GENOMIC DNA]</scope>
</reference>